<dbReference type="Pfam" id="PF18662">
    <property type="entry name" value="HTH_56"/>
    <property type="match status" value="1"/>
</dbReference>
<accession>A0ABW7DMP6</accession>
<dbReference type="Gene3D" id="3.40.1360.10">
    <property type="match status" value="1"/>
</dbReference>
<proteinExistence type="predicted"/>
<sequence length="838" mass="94295">MKRKVDGSAVAACPICEAGDSRGHHLYLKDDGSKLLVYCQKCNAHFTDLLPKFEELGARHDEPEPTERTVIEETSYEYRSPTGETEYYKLRRKFSDGSKTFVFAYRDENDKVIKRKPDGCDNLYNLDKMQVADVDTVLYIVEGEKCADAMTRHGFLATTANTGAQKQVKLSETDKTMLQKFKNIILIPDNDEKGADYAGAWPVNVQVLPMTSIWPKCPKKGDIADFFQYGGTADEIRQYKPLEPEKLDAYSIISRQTLEQLYSIRDPYDREQMYNTLQLRAKELRASQEFKHCWKAFLQKKAADGILSENSTNFPPGVGVSFKSGEWTANATGIFKSVTDANGKTRRDTASPIPILPVAVYRNYEDNTEKVKLAFYKDEIWNHITVPRSIIASTPKIVNLADYGIPVNSNNAKYLVQYIADIMALNPEKLIPIKSSGHMGWVEKKFLPYDTEYALDCETQFRSIVSAIRSEGDLDSWILYMDRLRENTAFRLTLDAAFSSPLVEIVGALPYVYHLFGGTGSGKTVALMCAASIYGNPSIGALVRTLNSTVNAMITTAYVLHNIPFYGDELQTIKNREGNYDRLLMQVTEGVNRGRMTSGTEVQKRMDWRNVFMFTGEEPATNPGSGGGVYNRVIEAECTEPVVKNGGDVVDFIRNNYGAAGRKYIENLPGAAEIKKLHRQYTQQLLDRFDTTEKQAISMGLILTADAIANQIFWPNTFEISLDDIGTYLKRIKEVDAAERAYSKIIDCINENINRFDAPDENPGTVWGTIVNDYVLMNKSVLERELNKMGFNFNAVKRKWAANGYIALNSQGKISHQTSVNGERGSYIKILLNNSDVK</sequence>
<feature type="domain" description="Cch helix turn helix" evidence="2">
    <location>
        <begin position="736"/>
        <end position="833"/>
    </location>
</feature>
<name>A0ABW7DMP6_9FIRM</name>
<evidence type="ECO:0000259" key="2">
    <source>
        <dbReference type="Pfam" id="PF18662"/>
    </source>
</evidence>
<evidence type="ECO:0000259" key="1">
    <source>
        <dbReference type="Pfam" id="PF06048"/>
    </source>
</evidence>
<gene>
    <name evidence="3" type="ORF">ACGTZG_00265</name>
</gene>
<reference evidence="3 4" key="1">
    <citation type="submission" date="2024-10" db="EMBL/GenBank/DDBJ databases">
        <authorList>
            <person name="Sang B.-I."/>
            <person name="Prabhaharan D."/>
        </authorList>
    </citation>
    <scope>NUCLEOTIDE SEQUENCE [LARGE SCALE GENOMIC DNA]</scope>
    <source>
        <strain evidence="3 4">MH</strain>
    </source>
</reference>
<evidence type="ECO:0000313" key="4">
    <source>
        <dbReference type="Proteomes" id="UP001605989"/>
    </source>
</evidence>
<dbReference type="InterPro" id="IPR009270">
    <property type="entry name" value="DUF927"/>
</dbReference>
<dbReference type="InterPro" id="IPR034154">
    <property type="entry name" value="TOPRIM_DnaG/twinkle"/>
</dbReference>
<keyword evidence="4" id="KW-1185">Reference proteome</keyword>
<dbReference type="SUPFAM" id="SSF56731">
    <property type="entry name" value="DNA primase core"/>
    <property type="match status" value="1"/>
</dbReference>
<dbReference type="Proteomes" id="UP001605989">
    <property type="component" value="Unassembled WGS sequence"/>
</dbReference>
<comment type="caution">
    <text evidence="3">The sequence shown here is derived from an EMBL/GenBank/DDBJ whole genome shotgun (WGS) entry which is preliminary data.</text>
</comment>
<evidence type="ECO:0000313" key="3">
    <source>
        <dbReference type="EMBL" id="MFG6271619.1"/>
    </source>
</evidence>
<protein>
    <submittedName>
        <fullName evidence="3">DUF927 domain-containing protein</fullName>
    </submittedName>
</protein>
<dbReference type="InterPro" id="IPR040538">
    <property type="entry name" value="Cch_HTH"/>
</dbReference>
<organism evidence="3 4">
    <name type="scientific">Megasphaera hexanoica</name>
    <dbReference type="NCBI Taxonomy" id="1675036"/>
    <lineage>
        <taxon>Bacteria</taxon>
        <taxon>Bacillati</taxon>
        <taxon>Bacillota</taxon>
        <taxon>Negativicutes</taxon>
        <taxon>Veillonellales</taxon>
        <taxon>Veillonellaceae</taxon>
        <taxon>Megasphaera</taxon>
    </lineage>
</organism>
<feature type="domain" description="DUF927" evidence="1">
    <location>
        <begin position="346"/>
        <end position="604"/>
    </location>
</feature>
<dbReference type="RefSeq" id="WP_162816250.1">
    <property type="nucleotide sequence ID" value="NZ_CP011940.1"/>
</dbReference>
<dbReference type="EMBL" id="JBIEKR010000001">
    <property type="protein sequence ID" value="MFG6271619.1"/>
    <property type="molecule type" value="Genomic_DNA"/>
</dbReference>
<dbReference type="CDD" id="cd01029">
    <property type="entry name" value="TOPRIM_primases"/>
    <property type="match status" value="1"/>
</dbReference>
<dbReference type="Pfam" id="PF06048">
    <property type="entry name" value="DUF927"/>
    <property type="match status" value="1"/>
</dbReference>